<dbReference type="Proteomes" id="UP001056778">
    <property type="component" value="Chromosome 5"/>
</dbReference>
<organism evidence="1 2">
    <name type="scientific">Holotrichia oblita</name>
    <name type="common">Chafer beetle</name>
    <dbReference type="NCBI Taxonomy" id="644536"/>
    <lineage>
        <taxon>Eukaryota</taxon>
        <taxon>Metazoa</taxon>
        <taxon>Ecdysozoa</taxon>
        <taxon>Arthropoda</taxon>
        <taxon>Hexapoda</taxon>
        <taxon>Insecta</taxon>
        <taxon>Pterygota</taxon>
        <taxon>Neoptera</taxon>
        <taxon>Endopterygota</taxon>
        <taxon>Coleoptera</taxon>
        <taxon>Polyphaga</taxon>
        <taxon>Scarabaeiformia</taxon>
        <taxon>Scarabaeidae</taxon>
        <taxon>Melolonthinae</taxon>
        <taxon>Holotrichia</taxon>
    </lineage>
</organism>
<evidence type="ECO:0000313" key="1">
    <source>
        <dbReference type="EMBL" id="KAI4461113.1"/>
    </source>
</evidence>
<protein>
    <submittedName>
        <fullName evidence="1">Uncharacterized protein</fullName>
    </submittedName>
</protein>
<reference evidence="1" key="1">
    <citation type="submission" date="2022-04" db="EMBL/GenBank/DDBJ databases">
        <title>Chromosome-scale genome assembly of Holotrichia oblita Faldermann.</title>
        <authorList>
            <person name="Rongchong L."/>
        </authorList>
    </citation>
    <scope>NUCLEOTIDE SEQUENCE</scope>
    <source>
        <strain evidence="1">81SQS9</strain>
    </source>
</reference>
<accession>A0ACB9T2S2</accession>
<dbReference type="EMBL" id="CM043019">
    <property type="protein sequence ID" value="KAI4461113.1"/>
    <property type="molecule type" value="Genomic_DNA"/>
</dbReference>
<keyword evidence="2" id="KW-1185">Reference proteome</keyword>
<evidence type="ECO:0000313" key="2">
    <source>
        <dbReference type="Proteomes" id="UP001056778"/>
    </source>
</evidence>
<sequence>MPRTRSVEGDSGDNIQGMLTTILNRLDGMISSQNDFENRLNTLEEKVNETVSVSNPNVSNSIPPANVNSNLRQNSNLNESNFSNFINNVKLKDLVPKYDGKRGSPTNYHQDMGQSNTRYNSFNQQDPNQQFHQKYNSNYQTLNSNANSYEDFNQSKNKNKDQKGFQKQHDSYKNSHDLNAINDVVDVENKILTENLSLPLVKIKLDNLEFTALFDTGSEVTLLSDKIFFENLNYFDKKMLKMNNIEIRASTERSDNERDVIINGLVEGVNGSVYESVCDKGNSYYYSNVKENIYDVNKYKNNGVIFEYSEKVMEDQVLVPLLITQASQQFLSIIEQTALELSDSSDDETQIISILNTLTQSTYPREREVPRCENYYERTVPRYLPSEFQSHFRMTPDAFNALSGYVIPRLRLFPHQGRPLANPEKKLLAVVWLLATPDSYRSVGEKFDLGKGSISDVFMRVIKILTDLAAIVIKWPSQENCAIIMDKFAAFGGMTHVLGAIDGTYVPIKAPKENSHVYVTRKHNYAMTLQAIAEPSLKFTDAFCAYPGSVSDTRIFRNSHIYQAVNENYATYFNNNFILGDKAYPYPYIERRRLTPEQRHFNYIHAKTSQVIERSFALLFGRFRRLKYLDMNRTDMIPATIIACCVLHNICLDHLDLTIEEYIQEGMEFINADNHDGRVDVVFPDENNLNARNLRDNICIRLFNRINNLM</sequence>
<name>A0ACB9T2S2_HOLOL</name>
<proteinExistence type="predicted"/>
<gene>
    <name evidence="1" type="ORF">MML48_5g00018203</name>
</gene>
<comment type="caution">
    <text evidence="1">The sequence shown here is derived from an EMBL/GenBank/DDBJ whole genome shotgun (WGS) entry which is preliminary data.</text>
</comment>